<keyword evidence="7 8" id="KW-0501">Molybdenum cofactor biosynthesis</keyword>
<dbReference type="PANTHER" id="PTHR19136:SF81">
    <property type="entry name" value="MOLYBDENUM COFACTOR GUANYLYLTRANSFERASE"/>
    <property type="match status" value="1"/>
</dbReference>
<comment type="subcellular location">
    <subcellularLocation>
        <location evidence="8">Cytoplasm</location>
    </subcellularLocation>
</comment>
<dbReference type="GO" id="GO:0005737">
    <property type="term" value="C:cytoplasm"/>
    <property type="evidence" value="ECO:0007669"/>
    <property type="project" value="UniProtKB-SubCell"/>
</dbReference>
<feature type="binding site" evidence="8">
    <location>
        <position position="65"/>
    </location>
    <ligand>
        <name>GTP</name>
        <dbReference type="ChEBI" id="CHEBI:37565"/>
    </ligand>
</feature>
<dbReference type="OrthoDB" id="9786803at2"/>
<keyword evidence="2 8" id="KW-0808">Transferase</keyword>
<sequence>MDLSAIILAGGQNKRMGMNKAFLPFGQKVLIEHIMEELAQVTQEIIIVTNEPALYKDIEATITPDLLPYKNPLCGIHAGLTVSSNHYNFIVACDMPFIQKTSIDELLHLSEGYDVIVPKIGTYLQPLYAVYSKNCIHAIEVTLHKGVGKITDFYNLVKVRYIEEDVLNHWESLDQLFFNVNTPEDYVKAKEKAINRGQEA</sequence>
<dbReference type="InterPro" id="IPR029044">
    <property type="entry name" value="Nucleotide-diphossugar_trans"/>
</dbReference>
<keyword evidence="11" id="KW-1185">Reference proteome</keyword>
<dbReference type="InterPro" id="IPR013482">
    <property type="entry name" value="Molybde_CF_guanTrfase"/>
</dbReference>
<evidence type="ECO:0000256" key="2">
    <source>
        <dbReference type="ARBA" id="ARBA00022679"/>
    </source>
</evidence>
<dbReference type="EC" id="2.7.7.77" evidence="8"/>
<evidence type="ECO:0000256" key="5">
    <source>
        <dbReference type="ARBA" id="ARBA00022842"/>
    </source>
</evidence>
<keyword evidence="10" id="KW-0548">Nucleotidyltransferase</keyword>
<dbReference type="RefSeq" id="WP_151618143.1">
    <property type="nucleotide sequence ID" value="NZ_WBXO01000001.1"/>
</dbReference>
<feature type="domain" description="MobA-like NTP transferase" evidence="9">
    <location>
        <begin position="5"/>
        <end position="146"/>
    </location>
</feature>
<evidence type="ECO:0000256" key="1">
    <source>
        <dbReference type="ARBA" id="ARBA00022490"/>
    </source>
</evidence>
<dbReference type="GO" id="GO:0061603">
    <property type="term" value="F:molybdenum cofactor guanylyltransferase activity"/>
    <property type="evidence" value="ECO:0007669"/>
    <property type="project" value="UniProtKB-EC"/>
</dbReference>
<accession>A0A6I0F4Y4</accession>
<feature type="binding site" evidence="8">
    <location>
        <position position="94"/>
    </location>
    <ligand>
        <name>Mg(2+)</name>
        <dbReference type="ChEBI" id="CHEBI:18420"/>
    </ligand>
</feature>
<protein>
    <recommendedName>
        <fullName evidence="8">Probable molybdenum cofactor guanylyltransferase</fullName>
        <shortName evidence="8">MoCo guanylyltransferase</shortName>
        <ecNumber evidence="8">2.7.7.77</ecNumber>
    </recommendedName>
    <alternativeName>
        <fullName evidence="8">GTP:molybdopterin guanylyltransferase</fullName>
    </alternativeName>
    <alternativeName>
        <fullName evidence="8">Mo-MPT guanylyltransferase</fullName>
    </alternativeName>
    <alternativeName>
        <fullName evidence="8">Molybdopterin guanylyltransferase</fullName>
    </alternativeName>
    <alternativeName>
        <fullName evidence="8">Molybdopterin-guanine dinucleotide synthase</fullName>
        <shortName evidence="8">MGD synthase</shortName>
    </alternativeName>
</protein>
<dbReference type="CDD" id="cd02503">
    <property type="entry name" value="MobA"/>
    <property type="match status" value="1"/>
</dbReference>
<evidence type="ECO:0000256" key="6">
    <source>
        <dbReference type="ARBA" id="ARBA00023134"/>
    </source>
</evidence>
<comment type="function">
    <text evidence="8">Transfers a GMP moiety from GTP to Mo-molybdopterin (Mo-MPT) cofactor (Moco or molybdenum cofactor) to form Mo-molybdopterin guanine dinucleotide (Mo-MGD) cofactor.</text>
</comment>
<evidence type="ECO:0000256" key="3">
    <source>
        <dbReference type="ARBA" id="ARBA00022723"/>
    </source>
</evidence>
<keyword evidence="3 8" id="KW-0479">Metal-binding</keyword>
<name>A0A6I0F4Y4_9FIRM</name>
<evidence type="ECO:0000313" key="11">
    <source>
        <dbReference type="Proteomes" id="UP000468766"/>
    </source>
</evidence>
<comment type="catalytic activity">
    <reaction evidence="8">
        <text>Mo-molybdopterin + GTP + H(+) = Mo-molybdopterin guanine dinucleotide + diphosphate</text>
        <dbReference type="Rhea" id="RHEA:34243"/>
        <dbReference type="ChEBI" id="CHEBI:15378"/>
        <dbReference type="ChEBI" id="CHEBI:33019"/>
        <dbReference type="ChEBI" id="CHEBI:37565"/>
        <dbReference type="ChEBI" id="CHEBI:71302"/>
        <dbReference type="ChEBI" id="CHEBI:71310"/>
        <dbReference type="EC" id="2.7.7.77"/>
    </reaction>
</comment>
<organism evidence="10 11">
    <name type="scientific">Heliorestis acidaminivorans</name>
    <dbReference type="NCBI Taxonomy" id="553427"/>
    <lineage>
        <taxon>Bacteria</taxon>
        <taxon>Bacillati</taxon>
        <taxon>Bacillota</taxon>
        <taxon>Clostridia</taxon>
        <taxon>Eubacteriales</taxon>
        <taxon>Heliobacteriaceae</taxon>
        <taxon>Heliorestis</taxon>
    </lineage>
</organism>
<evidence type="ECO:0000256" key="8">
    <source>
        <dbReference type="HAMAP-Rule" id="MF_00316"/>
    </source>
</evidence>
<evidence type="ECO:0000256" key="4">
    <source>
        <dbReference type="ARBA" id="ARBA00022741"/>
    </source>
</evidence>
<keyword evidence="4 8" id="KW-0547">Nucleotide-binding</keyword>
<dbReference type="GO" id="GO:0006777">
    <property type="term" value="P:Mo-molybdopterin cofactor biosynthetic process"/>
    <property type="evidence" value="ECO:0007669"/>
    <property type="project" value="UniProtKB-KW"/>
</dbReference>
<keyword evidence="5 8" id="KW-0460">Magnesium</keyword>
<comment type="caution">
    <text evidence="10">The sequence shown here is derived from an EMBL/GenBank/DDBJ whole genome shotgun (WGS) entry which is preliminary data.</text>
</comment>
<dbReference type="Gene3D" id="3.90.550.10">
    <property type="entry name" value="Spore Coat Polysaccharide Biosynthesis Protein SpsA, Chain A"/>
    <property type="match status" value="1"/>
</dbReference>
<feature type="binding site" evidence="8">
    <location>
        <begin position="8"/>
        <end position="10"/>
    </location>
    <ligand>
        <name>GTP</name>
        <dbReference type="ChEBI" id="CHEBI:37565"/>
    </ligand>
</feature>
<dbReference type="GO" id="GO:0005525">
    <property type="term" value="F:GTP binding"/>
    <property type="evidence" value="ECO:0007669"/>
    <property type="project" value="UniProtKB-UniRule"/>
</dbReference>
<evidence type="ECO:0000313" key="10">
    <source>
        <dbReference type="EMBL" id="KAB2954573.1"/>
    </source>
</evidence>
<dbReference type="HAMAP" id="MF_00316">
    <property type="entry name" value="MobA"/>
    <property type="match status" value="1"/>
</dbReference>
<feature type="binding site" evidence="8">
    <location>
        <position position="94"/>
    </location>
    <ligand>
        <name>GTP</name>
        <dbReference type="ChEBI" id="CHEBI:37565"/>
    </ligand>
</feature>
<keyword evidence="1 8" id="KW-0963">Cytoplasm</keyword>
<comment type="caution">
    <text evidence="8">Lacks conserved residue(s) required for the propagation of feature annotation.</text>
</comment>
<keyword evidence="6 8" id="KW-0342">GTP-binding</keyword>
<reference evidence="10 11" key="1">
    <citation type="submission" date="2019-10" db="EMBL/GenBank/DDBJ databases">
        <title>Whole-genome sequence of the extremophile Heliorestis acidaminivorans DSM 24790.</title>
        <authorList>
            <person name="Kyndt J.A."/>
            <person name="Meyer T.E."/>
        </authorList>
    </citation>
    <scope>NUCLEOTIDE SEQUENCE [LARGE SCALE GENOMIC DNA]</scope>
    <source>
        <strain evidence="10 11">DSM 24790</strain>
    </source>
</reference>
<dbReference type="AlphaFoldDB" id="A0A6I0F4Y4"/>
<proteinExistence type="inferred from homology"/>
<dbReference type="GO" id="GO:0046872">
    <property type="term" value="F:metal ion binding"/>
    <property type="evidence" value="ECO:0007669"/>
    <property type="project" value="UniProtKB-KW"/>
</dbReference>
<dbReference type="EMBL" id="WBXO01000001">
    <property type="protein sequence ID" value="KAB2954573.1"/>
    <property type="molecule type" value="Genomic_DNA"/>
</dbReference>
<comment type="similarity">
    <text evidence="8">Belongs to the MobA family.</text>
</comment>
<comment type="domain">
    <text evidence="8">The N-terminal domain determines nucleotide recognition and specific binding, while the C-terminal domain determines the specific binding to the target protein.</text>
</comment>
<dbReference type="Proteomes" id="UP000468766">
    <property type="component" value="Unassembled WGS sequence"/>
</dbReference>
<gene>
    <name evidence="8" type="primary">mobA</name>
    <name evidence="10" type="ORF">F9B85_02540</name>
</gene>
<feature type="binding site" evidence="8">
    <location>
        <position position="20"/>
    </location>
    <ligand>
        <name>GTP</name>
        <dbReference type="ChEBI" id="CHEBI:37565"/>
    </ligand>
</feature>
<dbReference type="SUPFAM" id="SSF53448">
    <property type="entry name" value="Nucleotide-diphospho-sugar transferases"/>
    <property type="match status" value="1"/>
</dbReference>
<evidence type="ECO:0000256" key="7">
    <source>
        <dbReference type="ARBA" id="ARBA00023150"/>
    </source>
</evidence>
<dbReference type="InterPro" id="IPR025877">
    <property type="entry name" value="MobA-like_NTP_Trfase"/>
</dbReference>
<comment type="cofactor">
    <cofactor evidence="8">
        <name>Mg(2+)</name>
        <dbReference type="ChEBI" id="CHEBI:18420"/>
    </cofactor>
</comment>
<evidence type="ECO:0000259" key="9">
    <source>
        <dbReference type="Pfam" id="PF12804"/>
    </source>
</evidence>
<dbReference type="PANTHER" id="PTHR19136">
    <property type="entry name" value="MOLYBDENUM COFACTOR GUANYLYLTRANSFERASE"/>
    <property type="match status" value="1"/>
</dbReference>
<dbReference type="Pfam" id="PF12804">
    <property type="entry name" value="NTP_transf_3"/>
    <property type="match status" value="1"/>
</dbReference>